<reference evidence="1 2" key="1">
    <citation type="submission" date="2018-06" db="EMBL/GenBank/DDBJ databases">
        <authorList>
            <consortium name="Pathogen Informatics"/>
            <person name="Doyle S."/>
        </authorList>
    </citation>
    <scope>NUCLEOTIDE SEQUENCE [LARGE SCALE GENOMIC DNA]</scope>
    <source>
        <strain evidence="1 2">NCTC10343</strain>
    </source>
</reference>
<dbReference type="EMBL" id="UGSC01000001">
    <property type="protein sequence ID" value="SUA70186.1"/>
    <property type="molecule type" value="Genomic_DNA"/>
</dbReference>
<accession>A0A378XYW1</accession>
<dbReference type="AlphaFoldDB" id="A0A378XYW1"/>
<dbReference type="Proteomes" id="UP000254400">
    <property type="component" value="Unassembled WGS sequence"/>
</dbReference>
<proteinExistence type="predicted"/>
<organism evidence="1 2">
    <name type="scientific">Paenibacillus polymyxa</name>
    <name type="common">Bacillus polymyxa</name>
    <dbReference type="NCBI Taxonomy" id="1406"/>
    <lineage>
        <taxon>Bacteria</taxon>
        <taxon>Bacillati</taxon>
        <taxon>Bacillota</taxon>
        <taxon>Bacilli</taxon>
        <taxon>Bacillales</taxon>
        <taxon>Paenibacillaceae</taxon>
        <taxon>Paenibacillus</taxon>
    </lineage>
</organism>
<gene>
    <name evidence="1" type="ORF">NCTC10343_03056</name>
</gene>
<name>A0A378XYW1_PAEPO</name>
<sequence>MVNIKIVNKQTGRENRYLTYSFMKAINNNLKITLPEKFKISIQ</sequence>
<evidence type="ECO:0000313" key="1">
    <source>
        <dbReference type="EMBL" id="SUA70186.1"/>
    </source>
</evidence>
<protein>
    <submittedName>
        <fullName evidence="1">Uncharacterized protein</fullName>
    </submittedName>
</protein>
<evidence type="ECO:0000313" key="2">
    <source>
        <dbReference type="Proteomes" id="UP000254400"/>
    </source>
</evidence>